<organism evidence="2 3">
    <name type="scientific">Aromia moschata</name>
    <dbReference type="NCBI Taxonomy" id="1265417"/>
    <lineage>
        <taxon>Eukaryota</taxon>
        <taxon>Metazoa</taxon>
        <taxon>Ecdysozoa</taxon>
        <taxon>Arthropoda</taxon>
        <taxon>Hexapoda</taxon>
        <taxon>Insecta</taxon>
        <taxon>Pterygota</taxon>
        <taxon>Neoptera</taxon>
        <taxon>Endopterygota</taxon>
        <taxon>Coleoptera</taxon>
        <taxon>Polyphaga</taxon>
        <taxon>Cucujiformia</taxon>
        <taxon>Chrysomeloidea</taxon>
        <taxon>Cerambycidae</taxon>
        <taxon>Cerambycinae</taxon>
        <taxon>Callichromatini</taxon>
        <taxon>Aromia</taxon>
    </lineage>
</organism>
<gene>
    <name evidence="2" type="ORF">NQ318_014723</name>
</gene>
<protein>
    <recommendedName>
        <fullName evidence="4">PiggyBac transposable element-derived protein domain-containing protein</fullName>
    </recommendedName>
</protein>
<keyword evidence="1" id="KW-0732">Signal</keyword>
<keyword evidence="3" id="KW-1185">Reference proteome</keyword>
<evidence type="ECO:0000313" key="2">
    <source>
        <dbReference type="EMBL" id="KAJ8961475.1"/>
    </source>
</evidence>
<name>A0AAV8ZB18_9CUCU</name>
<feature type="chain" id="PRO_5043731724" description="PiggyBac transposable element-derived protein domain-containing protein" evidence="1">
    <location>
        <begin position="22"/>
        <end position="116"/>
    </location>
</feature>
<proteinExistence type="predicted"/>
<accession>A0AAV8ZB18</accession>
<evidence type="ECO:0008006" key="4">
    <source>
        <dbReference type="Google" id="ProtNLM"/>
    </source>
</evidence>
<feature type="signal peptide" evidence="1">
    <location>
        <begin position="1"/>
        <end position="21"/>
    </location>
</feature>
<dbReference type="AlphaFoldDB" id="A0AAV8ZB18"/>
<comment type="caution">
    <text evidence="2">The sequence shown here is derived from an EMBL/GenBank/DDBJ whole genome shotgun (WGS) entry which is preliminary data.</text>
</comment>
<dbReference type="EMBL" id="JAPWTK010000005">
    <property type="protein sequence ID" value="KAJ8961475.1"/>
    <property type="molecule type" value="Genomic_DNA"/>
</dbReference>
<reference evidence="2" key="1">
    <citation type="journal article" date="2023" name="Insect Mol. Biol.">
        <title>Genome sequencing provides insights into the evolution of gene families encoding plant cell wall-degrading enzymes in longhorned beetles.</title>
        <authorList>
            <person name="Shin N.R."/>
            <person name="Okamura Y."/>
            <person name="Kirsch R."/>
            <person name="Pauchet Y."/>
        </authorList>
    </citation>
    <scope>NUCLEOTIDE SEQUENCE</scope>
    <source>
        <strain evidence="2">AMC_N1</strain>
    </source>
</reference>
<evidence type="ECO:0000256" key="1">
    <source>
        <dbReference type="SAM" id="SignalP"/>
    </source>
</evidence>
<sequence length="116" mass="13731">MKLFLVVNMLMLIKKLPSVHFLSNYANPSNNVVTIRNEKYGTVQRVDCPLLVAEYNKNMGYVNKKSKKWYHLIFRYLLDMVLVNLYLIFKHRSNASQLKKGKTITLRNFKIAYAWD</sequence>
<evidence type="ECO:0000313" key="3">
    <source>
        <dbReference type="Proteomes" id="UP001162162"/>
    </source>
</evidence>
<dbReference type="Proteomes" id="UP001162162">
    <property type="component" value="Unassembled WGS sequence"/>
</dbReference>